<organism evidence="2 3">
    <name type="scientific">Natronobacterium gregoryi</name>
    <dbReference type="NCBI Taxonomy" id="44930"/>
    <lineage>
        <taxon>Archaea</taxon>
        <taxon>Methanobacteriati</taxon>
        <taxon>Methanobacteriota</taxon>
        <taxon>Stenosarchaea group</taxon>
        <taxon>Halobacteria</taxon>
        <taxon>Halobacteriales</taxon>
        <taxon>Natrialbaceae</taxon>
        <taxon>Natronobacterium</taxon>
    </lineage>
</organism>
<keyword evidence="1" id="KW-0472">Membrane</keyword>
<dbReference type="EMBL" id="FORO01000003">
    <property type="protein sequence ID" value="SFI66245.1"/>
    <property type="molecule type" value="Genomic_DNA"/>
</dbReference>
<evidence type="ECO:0000256" key="1">
    <source>
        <dbReference type="SAM" id="Phobius"/>
    </source>
</evidence>
<dbReference type="GeneID" id="14208843"/>
<evidence type="ECO:0000313" key="2">
    <source>
        <dbReference type="EMBL" id="SFI66245.1"/>
    </source>
</evidence>
<accession>A0A1I3K231</accession>
<dbReference type="RefSeq" id="WP_005578465.1">
    <property type="nucleotide sequence ID" value="NZ_FORO01000003.1"/>
</dbReference>
<gene>
    <name evidence="2" type="ORF">SAMN05443661_10345</name>
</gene>
<sequence length="63" mass="6526">MGDSNADLELAAGIFLAFFIAGYGVVTGELLLAIIALTVLVGCYVLVIIARSLARIEAAVVDE</sequence>
<evidence type="ECO:0000313" key="3">
    <source>
        <dbReference type="Proteomes" id="UP000182829"/>
    </source>
</evidence>
<protein>
    <submittedName>
        <fullName evidence="2">Uncharacterized protein</fullName>
    </submittedName>
</protein>
<feature type="transmembrane region" description="Helical" evidence="1">
    <location>
        <begin position="31"/>
        <end position="50"/>
    </location>
</feature>
<proteinExistence type="predicted"/>
<dbReference type="AlphaFoldDB" id="A0A1I3K231"/>
<keyword evidence="1" id="KW-1133">Transmembrane helix</keyword>
<name>A0A1I3K231_9EURY</name>
<keyword evidence="1" id="KW-0812">Transmembrane</keyword>
<reference evidence="2 3" key="1">
    <citation type="submission" date="2016-10" db="EMBL/GenBank/DDBJ databases">
        <authorList>
            <person name="de Groot N.N."/>
        </authorList>
    </citation>
    <scope>NUCLEOTIDE SEQUENCE [LARGE SCALE GENOMIC DNA]</scope>
    <source>
        <strain evidence="2 3">SP2</strain>
    </source>
</reference>
<dbReference type="Proteomes" id="UP000182829">
    <property type="component" value="Unassembled WGS sequence"/>
</dbReference>